<dbReference type="EMBL" id="CP001734">
    <property type="protein sequence ID" value="ACV69730.1"/>
    <property type="molecule type" value="Genomic_DNA"/>
</dbReference>
<evidence type="ECO:0000313" key="7">
    <source>
        <dbReference type="Proteomes" id="UP000001052"/>
    </source>
</evidence>
<dbReference type="KEGG" id="drt:Dret_2448"/>
<keyword evidence="2" id="KW-0067">ATP-binding</keyword>
<dbReference type="SMART" id="SM00382">
    <property type="entry name" value="AAA"/>
    <property type="match status" value="1"/>
</dbReference>
<dbReference type="OrthoDB" id="9814761at2"/>
<dbReference type="InterPro" id="IPR025943">
    <property type="entry name" value="Sigma_54_int_dom_ATP-bd_2"/>
</dbReference>
<dbReference type="RefSeq" id="WP_015752864.1">
    <property type="nucleotide sequence ID" value="NC_013223.1"/>
</dbReference>
<proteinExistence type="predicted"/>
<dbReference type="eggNOG" id="COG2204">
    <property type="taxonomic scope" value="Bacteria"/>
</dbReference>
<dbReference type="InterPro" id="IPR009057">
    <property type="entry name" value="Homeodomain-like_sf"/>
</dbReference>
<dbReference type="Gene3D" id="1.10.10.60">
    <property type="entry name" value="Homeodomain-like"/>
    <property type="match status" value="1"/>
</dbReference>
<dbReference type="InterPro" id="IPR058031">
    <property type="entry name" value="AAA_lid_NorR"/>
</dbReference>
<protein>
    <submittedName>
        <fullName evidence="6">Sigma54 specific transcriptional regulator, Fis family</fullName>
    </submittedName>
</protein>
<evidence type="ECO:0000256" key="3">
    <source>
        <dbReference type="ARBA" id="ARBA00023015"/>
    </source>
</evidence>
<dbReference type="Proteomes" id="UP000001052">
    <property type="component" value="Chromosome"/>
</dbReference>
<dbReference type="Gene3D" id="1.10.8.60">
    <property type="match status" value="1"/>
</dbReference>
<dbReference type="AlphaFoldDB" id="C8X5N3"/>
<keyword evidence="1" id="KW-0547">Nucleotide-binding</keyword>
<keyword evidence="7" id="KW-1185">Reference proteome</keyword>
<dbReference type="PROSITE" id="PS00676">
    <property type="entry name" value="SIGMA54_INTERACT_2"/>
    <property type="match status" value="1"/>
</dbReference>
<dbReference type="HOGENOM" id="CLU_000445_0_1_7"/>
<feature type="domain" description="Sigma-54 factor interaction" evidence="5">
    <location>
        <begin position="186"/>
        <end position="416"/>
    </location>
</feature>
<dbReference type="PROSITE" id="PS50045">
    <property type="entry name" value="SIGMA54_INTERACT_4"/>
    <property type="match status" value="1"/>
</dbReference>
<reference evidence="6 7" key="2">
    <citation type="journal article" date="2010" name="Stand. Genomic Sci.">
        <title>Complete genome sequence of Desulfohalobium retbaense type strain (HR(100)).</title>
        <authorList>
            <person name="Spring S."/>
            <person name="Nolan M."/>
            <person name="Lapidus A."/>
            <person name="Glavina Del Rio T."/>
            <person name="Copeland A."/>
            <person name="Tice H."/>
            <person name="Cheng J.F."/>
            <person name="Lucas S."/>
            <person name="Land M."/>
            <person name="Chen F."/>
            <person name="Bruce D."/>
            <person name="Goodwin L."/>
            <person name="Pitluck S."/>
            <person name="Ivanova N."/>
            <person name="Mavromatis K."/>
            <person name="Mikhailova N."/>
            <person name="Pati A."/>
            <person name="Chen A."/>
            <person name="Palaniappan K."/>
            <person name="Hauser L."/>
            <person name="Chang Y.J."/>
            <person name="Jeffries C.D."/>
            <person name="Munk C."/>
            <person name="Kiss H."/>
            <person name="Chain P."/>
            <person name="Han C."/>
            <person name="Brettin T."/>
            <person name="Detter J.C."/>
            <person name="Schuler E."/>
            <person name="Goker M."/>
            <person name="Rohde M."/>
            <person name="Bristow J."/>
            <person name="Eisen J.A."/>
            <person name="Markowitz V."/>
            <person name="Hugenholtz P."/>
            <person name="Kyrpides N.C."/>
            <person name="Klenk H.P."/>
        </authorList>
    </citation>
    <scope>NUCLEOTIDE SEQUENCE [LARGE SCALE GENOMIC DNA]</scope>
    <source>
        <strain evidence="6 7">DSM 5692</strain>
    </source>
</reference>
<dbReference type="GO" id="GO:0006355">
    <property type="term" value="P:regulation of DNA-templated transcription"/>
    <property type="evidence" value="ECO:0007669"/>
    <property type="project" value="InterPro"/>
</dbReference>
<keyword evidence="4" id="KW-0804">Transcription</keyword>
<evidence type="ECO:0000256" key="1">
    <source>
        <dbReference type="ARBA" id="ARBA00022741"/>
    </source>
</evidence>
<name>C8X5N3_DESRD</name>
<dbReference type="InterPro" id="IPR027417">
    <property type="entry name" value="P-loop_NTPase"/>
</dbReference>
<dbReference type="STRING" id="485915.Dret_2448"/>
<organism evidence="6 7">
    <name type="scientific">Desulfohalobium retbaense (strain ATCC 49708 / DSM 5692 / JCM 16813 / HR100)</name>
    <dbReference type="NCBI Taxonomy" id="485915"/>
    <lineage>
        <taxon>Bacteria</taxon>
        <taxon>Pseudomonadati</taxon>
        <taxon>Thermodesulfobacteriota</taxon>
        <taxon>Desulfovibrionia</taxon>
        <taxon>Desulfovibrionales</taxon>
        <taxon>Desulfohalobiaceae</taxon>
        <taxon>Desulfohalobium</taxon>
    </lineage>
</organism>
<keyword evidence="3" id="KW-0805">Transcription regulation</keyword>
<dbReference type="Pfam" id="PF02954">
    <property type="entry name" value="HTH_8"/>
    <property type="match status" value="1"/>
</dbReference>
<dbReference type="Gene3D" id="3.40.50.300">
    <property type="entry name" value="P-loop containing nucleotide triphosphate hydrolases"/>
    <property type="match status" value="1"/>
</dbReference>
<gene>
    <name evidence="6" type="ordered locus">Dret_2448</name>
</gene>
<evidence type="ECO:0000259" key="5">
    <source>
        <dbReference type="PROSITE" id="PS50045"/>
    </source>
</evidence>
<dbReference type="Pfam" id="PF25601">
    <property type="entry name" value="AAA_lid_14"/>
    <property type="match status" value="1"/>
</dbReference>
<dbReference type="InterPro" id="IPR002078">
    <property type="entry name" value="Sigma_54_int"/>
</dbReference>
<dbReference type="SUPFAM" id="SSF46689">
    <property type="entry name" value="Homeodomain-like"/>
    <property type="match status" value="1"/>
</dbReference>
<dbReference type="InterPro" id="IPR002197">
    <property type="entry name" value="HTH_Fis"/>
</dbReference>
<dbReference type="CDD" id="cd00009">
    <property type="entry name" value="AAA"/>
    <property type="match status" value="1"/>
</dbReference>
<dbReference type="InterPro" id="IPR003593">
    <property type="entry name" value="AAA+_ATPase"/>
</dbReference>
<evidence type="ECO:0000313" key="6">
    <source>
        <dbReference type="EMBL" id="ACV69730.1"/>
    </source>
</evidence>
<dbReference type="PANTHER" id="PTHR32071:SF120">
    <property type="entry name" value="TRANSCRIPTIONAL REGULATOR-RELATED"/>
    <property type="match status" value="1"/>
</dbReference>
<sequence>MHRIDIRCECNLAAQAFSPPHCDDCESRYPVKIIDISLGGAKLVFNTLPFNNDYFTLKLEDFPNIEIVAYVKFKKENQAIVVFYYDSVENAQKIIEIVRKHYEHKNHNYCPYCGQTHASGSLFCPHTQLSLNIYDPAYLNDHVCRTLLKRISWRLHNVDCDKAWSILSSLDKQLLSVQPTTAQLEIVGTSPAMLNLFSQIRKVAATDLPVLILGESGTGKELASKAIFERSDRKSKPFIVINCAAIPETLLEAELFGYERGAFTGAHTTRHGKFEHADEGTILLDEVGDLPQSLQAKLLRFLEEGTIERLGSNTPRQLDIRILAATNQDLESKVHNGTFRLDLYHRLSAFTITLPALRDRGADKTILAKFFLNKFSQKYNSGRPMVFSSTAIGAINDYAWPGNIREMINKIRKAVVIADSHTISTEDLGLHTSQPTSLGAQNEGRKKKIDKATLLETLDACSWNKSLAAKRLCISRPTLYKLTREYGLL</sequence>
<dbReference type="GO" id="GO:0043565">
    <property type="term" value="F:sequence-specific DNA binding"/>
    <property type="evidence" value="ECO:0007669"/>
    <property type="project" value="InterPro"/>
</dbReference>
<reference evidence="7" key="1">
    <citation type="submission" date="2009-09" db="EMBL/GenBank/DDBJ databases">
        <title>The complete chromosome of Desulfohalobium retbaense DSM 5692.</title>
        <authorList>
            <consortium name="US DOE Joint Genome Institute (JGI-PGF)"/>
            <person name="Lucas S."/>
            <person name="Copeland A."/>
            <person name="Lapidus A."/>
            <person name="Glavina del Rio T."/>
            <person name="Dalin E."/>
            <person name="Tice H."/>
            <person name="Bruce D."/>
            <person name="Goodwin L."/>
            <person name="Pitluck S."/>
            <person name="Kyrpides N."/>
            <person name="Mavromatis K."/>
            <person name="Ivanova N."/>
            <person name="Mikhailova N."/>
            <person name="Munk A.C."/>
            <person name="Brettin T."/>
            <person name="Detter J.C."/>
            <person name="Han C."/>
            <person name="Tapia R."/>
            <person name="Larimer F."/>
            <person name="Land M."/>
            <person name="Hauser L."/>
            <person name="Markowitz V."/>
            <person name="Cheng J.-F."/>
            <person name="Hugenholtz P."/>
            <person name="Woyke T."/>
            <person name="Wu D."/>
            <person name="Spring S."/>
            <person name="Klenk H.-P."/>
            <person name="Eisen J.A."/>
        </authorList>
    </citation>
    <scope>NUCLEOTIDE SEQUENCE [LARGE SCALE GENOMIC DNA]</scope>
    <source>
        <strain evidence="7">DSM 5692</strain>
    </source>
</reference>
<accession>C8X5N3</accession>
<dbReference type="SUPFAM" id="SSF52540">
    <property type="entry name" value="P-loop containing nucleoside triphosphate hydrolases"/>
    <property type="match status" value="1"/>
</dbReference>
<evidence type="ECO:0000256" key="4">
    <source>
        <dbReference type="ARBA" id="ARBA00023163"/>
    </source>
</evidence>
<dbReference type="GO" id="GO:0005524">
    <property type="term" value="F:ATP binding"/>
    <property type="evidence" value="ECO:0007669"/>
    <property type="project" value="UniProtKB-KW"/>
</dbReference>
<dbReference type="FunFam" id="3.40.50.300:FF:000006">
    <property type="entry name" value="DNA-binding transcriptional regulator NtrC"/>
    <property type="match status" value="1"/>
</dbReference>
<dbReference type="Pfam" id="PF00158">
    <property type="entry name" value="Sigma54_activat"/>
    <property type="match status" value="1"/>
</dbReference>
<dbReference type="PANTHER" id="PTHR32071">
    <property type="entry name" value="TRANSCRIPTIONAL REGULATORY PROTEIN"/>
    <property type="match status" value="1"/>
</dbReference>
<evidence type="ECO:0000256" key="2">
    <source>
        <dbReference type="ARBA" id="ARBA00022840"/>
    </source>
</evidence>